<dbReference type="Proteomes" id="UP000001396">
    <property type="component" value="Unassembled WGS sequence"/>
</dbReference>
<dbReference type="PIRSF" id="PIRSF005211">
    <property type="entry name" value="Ab_hydro_YheT"/>
    <property type="match status" value="1"/>
</dbReference>
<dbReference type="AlphaFoldDB" id="D3BEV2"/>
<dbReference type="PANTHER" id="PTHR10794:SF63">
    <property type="entry name" value="ALPHA_BETA HYDROLASE 1, ISOFORM A"/>
    <property type="match status" value="1"/>
</dbReference>
<organism evidence="3 4">
    <name type="scientific">Heterostelium pallidum (strain ATCC 26659 / Pp 5 / PN500)</name>
    <name type="common">Cellular slime mold</name>
    <name type="synonym">Polysphondylium pallidum</name>
    <dbReference type="NCBI Taxonomy" id="670386"/>
    <lineage>
        <taxon>Eukaryota</taxon>
        <taxon>Amoebozoa</taxon>
        <taxon>Evosea</taxon>
        <taxon>Eumycetozoa</taxon>
        <taxon>Dictyostelia</taxon>
        <taxon>Acytosteliales</taxon>
        <taxon>Acytosteliaceae</taxon>
        <taxon>Heterostelium</taxon>
    </lineage>
</organism>
<accession>D3BEV2</accession>
<dbReference type="InterPro" id="IPR029058">
    <property type="entry name" value="AB_hydrolase_fold"/>
</dbReference>
<evidence type="ECO:0000313" key="4">
    <source>
        <dbReference type="Proteomes" id="UP000001396"/>
    </source>
</evidence>
<comment type="similarity">
    <text evidence="1">Belongs to the AB hydrolase superfamily. AB hydrolase 4 family.</text>
</comment>
<dbReference type="GO" id="GO:0051792">
    <property type="term" value="P:medium-chain fatty acid biosynthetic process"/>
    <property type="evidence" value="ECO:0007669"/>
    <property type="project" value="TreeGrafter"/>
</dbReference>
<dbReference type="GO" id="GO:0051793">
    <property type="term" value="P:medium-chain fatty acid catabolic process"/>
    <property type="evidence" value="ECO:0007669"/>
    <property type="project" value="TreeGrafter"/>
</dbReference>
<dbReference type="Gene3D" id="3.40.50.1820">
    <property type="entry name" value="alpha/beta hydrolase"/>
    <property type="match status" value="1"/>
</dbReference>
<keyword evidence="3" id="KW-0378">Hydrolase</keyword>
<dbReference type="GO" id="GO:0008126">
    <property type="term" value="F:acetylesterase activity"/>
    <property type="evidence" value="ECO:0007669"/>
    <property type="project" value="TreeGrafter"/>
</dbReference>
<dbReference type="GO" id="GO:0047372">
    <property type="term" value="F:monoacylglycerol lipase activity"/>
    <property type="evidence" value="ECO:0007669"/>
    <property type="project" value="TreeGrafter"/>
</dbReference>
<comment type="caution">
    <text evidence="3">The sequence shown here is derived from an EMBL/GenBank/DDBJ whole genome shotgun (WGS) entry which is preliminary data.</text>
</comment>
<dbReference type="GeneID" id="31362748"/>
<dbReference type="InterPro" id="IPR050960">
    <property type="entry name" value="AB_hydrolase_4_sf"/>
</dbReference>
<evidence type="ECO:0000313" key="3">
    <source>
        <dbReference type="EMBL" id="EFA80433.1"/>
    </source>
</evidence>
<dbReference type="InterPro" id="IPR012020">
    <property type="entry name" value="ABHD4"/>
</dbReference>
<feature type="domain" description="Serine aminopeptidase S33" evidence="2">
    <location>
        <begin position="164"/>
        <end position="327"/>
    </location>
</feature>
<reference evidence="3 4" key="1">
    <citation type="journal article" date="2011" name="Genome Res.">
        <title>Phylogeny-wide analysis of social amoeba genomes highlights ancient origins for complex intercellular communication.</title>
        <authorList>
            <person name="Heidel A.J."/>
            <person name="Lawal H.M."/>
            <person name="Felder M."/>
            <person name="Schilde C."/>
            <person name="Helps N.R."/>
            <person name="Tunggal B."/>
            <person name="Rivero F."/>
            <person name="John U."/>
            <person name="Schleicher M."/>
            <person name="Eichinger L."/>
            <person name="Platzer M."/>
            <person name="Noegel A.A."/>
            <person name="Schaap P."/>
            <person name="Gloeckner G."/>
        </authorList>
    </citation>
    <scope>NUCLEOTIDE SEQUENCE [LARGE SCALE GENOMIC DNA]</scope>
    <source>
        <strain evidence="4">ATCC 26659 / Pp 5 / PN500</strain>
    </source>
</reference>
<keyword evidence="4" id="KW-1185">Reference proteome</keyword>
<sequence length="378" mass="43713">MSEIALYFKYGKENIKRLEQCPSLFQPFYNVKNEIIVNHDVDSLQPTISNEATYDPPFLLSNPYSMTDFIMYRRNKLQLKIDRELLVNKKDGGTVSLDWFDFGVNFKDDTPIIIFSHSLVGGTNEPYIKYFGKYAYDTKGFRSAVFVNRGCSGTPVTADTCGSGSRIDDLEMIIDHIKEKYPSAPLFLVGHCSGSMMNLNHLYKHNEKSPITAYVCISYPIDVGASSDTFTDNPFHSFYFYRGIHKLLVKYYTKYGDRLKKFGTTIEDIQRAKSLREIDQLTIVKMFGYKNSDAYYEDTNKCTQNLEKLKKPVLMFNAKDDIISPYQLIPFKKIKSNENIIMALTKRGGHMGFISNRNRWENWCHRAAVEYISTFIKR</sequence>
<evidence type="ECO:0000259" key="2">
    <source>
        <dbReference type="Pfam" id="PF12146"/>
    </source>
</evidence>
<dbReference type="InParanoid" id="D3BEV2"/>
<dbReference type="RefSeq" id="XP_020432553.1">
    <property type="nucleotide sequence ID" value="XM_020578105.1"/>
</dbReference>
<evidence type="ECO:0000256" key="1">
    <source>
        <dbReference type="ARBA" id="ARBA00010884"/>
    </source>
</evidence>
<dbReference type="EMBL" id="ADBJ01000031">
    <property type="protein sequence ID" value="EFA80433.1"/>
    <property type="molecule type" value="Genomic_DNA"/>
</dbReference>
<dbReference type="PANTHER" id="PTHR10794">
    <property type="entry name" value="ABHYDROLASE DOMAIN-CONTAINING PROTEIN"/>
    <property type="match status" value="1"/>
</dbReference>
<dbReference type="InterPro" id="IPR022742">
    <property type="entry name" value="Hydrolase_4"/>
</dbReference>
<dbReference type="SUPFAM" id="SSF53474">
    <property type="entry name" value="alpha/beta-Hydrolases"/>
    <property type="match status" value="1"/>
</dbReference>
<protein>
    <submittedName>
        <fullName evidence="3">Alpha/beta hydrolase fold-1 domain-containing protein</fullName>
    </submittedName>
</protein>
<dbReference type="Pfam" id="PF12146">
    <property type="entry name" value="Hydrolase_4"/>
    <property type="match status" value="1"/>
</dbReference>
<dbReference type="OMA" id="SIECFIP"/>
<dbReference type="ESTHER" id="polpa-d3bev2">
    <property type="family name" value="abh_upf0017"/>
</dbReference>
<name>D3BEV2_HETP5</name>
<gene>
    <name evidence="3" type="ORF">PPL_07267</name>
</gene>
<proteinExistence type="inferred from homology"/>